<protein>
    <submittedName>
        <fullName evidence="2">Uncharacterized protein</fullName>
    </submittedName>
</protein>
<dbReference type="AlphaFoldDB" id="A0A0B6ZMT4"/>
<organism evidence="2">
    <name type="scientific">Arion vulgaris</name>
    <dbReference type="NCBI Taxonomy" id="1028688"/>
    <lineage>
        <taxon>Eukaryota</taxon>
        <taxon>Metazoa</taxon>
        <taxon>Spiralia</taxon>
        <taxon>Lophotrochozoa</taxon>
        <taxon>Mollusca</taxon>
        <taxon>Gastropoda</taxon>
        <taxon>Heterobranchia</taxon>
        <taxon>Euthyneura</taxon>
        <taxon>Panpulmonata</taxon>
        <taxon>Eupulmonata</taxon>
        <taxon>Stylommatophora</taxon>
        <taxon>Helicina</taxon>
        <taxon>Arionoidea</taxon>
        <taxon>Arionidae</taxon>
        <taxon>Arion</taxon>
    </lineage>
</organism>
<gene>
    <name evidence="2" type="primary">ORF69302</name>
</gene>
<reference evidence="2" key="1">
    <citation type="submission" date="2014-12" db="EMBL/GenBank/DDBJ databases">
        <title>Insight into the proteome of Arion vulgaris.</title>
        <authorList>
            <person name="Aradska J."/>
            <person name="Bulat T."/>
            <person name="Smidak R."/>
            <person name="Sarate P."/>
            <person name="Gangsoo J."/>
            <person name="Sialana F."/>
            <person name="Bilban M."/>
            <person name="Lubec G."/>
        </authorList>
    </citation>
    <scope>NUCLEOTIDE SEQUENCE</scope>
    <source>
        <tissue evidence="2">Skin</tissue>
    </source>
</reference>
<feature type="region of interest" description="Disordered" evidence="1">
    <location>
        <begin position="18"/>
        <end position="52"/>
    </location>
</feature>
<dbReference type="EMBL" id="HACG01022326">
    <property type="protein sequence ID" value="CEK69191.1"/>
    <property type="molecule type" value="Transcribed_RNA"/>
</dbReference>
<feature type="non-terminal residue" evidence="2">
    <location>
        <position position="100"/>
    </location>
</feature>
<evidence type="ECO:0000313" key="2">
    <source>
        <dbReference type="EMBL" id="CEK69191.1"/>
    </source>
</evidence>
<evidence type="ECO:0000256" key="1">
    <source>
        <dbReference type="SAM" id="MobiDB-lite"/>
    </source>
</evidence>
<proteinExistence type="predicted"/>
<accession>A0A0B6ZMT4</accession>
<feature type="compositionally biased region" description="Polar residues" evidence="1">
    <location>
        <begin position="27"/>
        <end position="52"/>
    </location>
</feature>
<name>A0A0B6ZMT4_9EUPU</name>
<sequence>MSVDVLISKRVPVLSVQQVKMKEHLRPSSNGGSRSSQHRSSTYGPNLQSSVHKISTSDIINSSPDNNGHVPDLQQHFDSSHIIYDNTTNTTYIRGRFLGK</sequence>